<evidence type="ECO:0000259" key="2">
    <source>
        <dbReference type="PROSITE" id="PS50174"/>
    </source>
</evidence>
<dbReference type="Pfam" id="PF13821">
    <property type="entry name" value="DUF4187"/>
    <property type="match status" value="1"/>
</dbReference>
<dbReference type="Pfam" id="PF01585">
    <property type="entry name" value="G-patch"/>
    <property type="match status" value="1"/>
</dbReference>
<evidence type="ECO:0000313" key="4">
    <source>
        <dbReference type="Proteomes" id="UP000007796"/>
    </source>
</evidence>
<feature type="region of interest" description="Disordered" evidence="1">
    <location>
        <begin position="104"/>
        <end position="165"/>
    </location>
</feature>
<dbReference type="AlphaFoldDB" id="F0XMY4"/>
<protein>
    <submittedName>
        <fullName evidence="3">G-patch domain containing protein</fullName>
    </submittedName>
</protein>
<feature type="compositionally biased region" description="Low complexity" evidence="1">
    <location>
        <begin position="275"/>
        <end position="287"/>
    </location>
</feature>
<name>F0XMY4_GROCL</name>
<gene>
    <name evidence="3" type="ORF">CMQ_2035</name>
</gene>
<dbReference type="InterPro" id="IPR025239">
    <property type="entry name" value="DUF4187"/>
</dbReference>
<feature type="compositionally biased region" description="Basic and acidic residues" evidence="1">
    <location>
        <begin position="45"/>
        <end position="54"/>
    </location>
</feature>
<dbReference type="RefSeq" id="XP_014170436.1">
    <property type="nucleotide sequence ID" value="XM_014314961.1"/>
</dbReference>
<feature type="domain" description="G-patch" evidence="2">
    <location>
        <begin position="88"/>
        <end position="145"/>
    </location>
</feature>
<dbReference type="GeneID" id="25974980"/>
<dbReference type="GO" id="GO:0000776">
    <property type="term" value="C:kinetochore"/>
    <property type="evidence" value="ECO:0007669"/>
    <property type="project" value="TreeGrafter"/>
</dbReference>
<feature type="region of interest" description="Disordered" evidence="1">
    <location>
        <begin position="231"/>
        <end position="314"/>
    </location>
</feature>
<dbReference type="EMBL" id="GL629795">
    <property type="protein sequence ID" value="EFX00954.1"/>
    <property type="molecule type" value="Genomic_DNA"/>
</dbReference>
<dbReference type="STRING" id="655863.F0XMY4"/>
<dbReference type="HOGENOM" id="CLU_046724_2_0_1"/>
<dbReference type="PANTHER" id="PTHR21032">
    <property type="entry name" value="G PATCH DOMAIN-CONTAINING PROTEIN 11"/>
    <property type="match status" value="1"/>
</dbReference>
<evidence type="ECO:0000256" key="1">
    <source>
        <dbReference type="SAM" id="MobiDB-lite"/>
    </source>
</evidence>
<keyword evidence="4" id="KW-1185">Reference proteome</keyword>
<dbReference type="InterPro" id="IPR039249">
    <property type="entry name" value="GPATCH11"/>
</dbReference>
<reference evidence="3 4" key="1">
    <citation type="journal article" date="2011" name="Proc. Natl. Acad. Sci. U.S.A.">
        <title>Genome and transcriptome analyses of the mountain pine beetle-fungal symbiont Grosmannia clavigera, a lodgepole pine pathogen.</title>
        <authorList>
            <person name="DiGuistini S."/>
            <person name="Wang Y."/>
            <person name="Liao N.Y."/>
            <person name="Taylor G."/>
            <person name="Tanguay P."/>
            <person name="Feau N."/>
            <person name="Henrissat B."/>
            <person name="Chan S.K."/>
            <person name="Hesse-Orce U."/>
            <person name="Alamouti S.M."/>
            <person name="Tsui C.K.M."/>
            <person name="Docking R.T."/>
            <person name="Levasseur A."/>
            <person name="Haridas S."/>
            <person name="Robertson G."/>
            <person name="Birol I."/>
            <person name="Holt R.A."/>
            <person name="Marra M.A."/>
            <person name="Hamelin R.C."/>
            <person name="Hirst M."/>
            <person name="Jones S.J.M."/>
            <person name="Bohlmann J."/>
            <person name="Breuil C."/>
        </authorList>
    </citation>
    <scope>NUCLEOTIDE SEQUENCE [LARGE SCALE GENOMIC DNA]</scope>
    <source>
        <strain evidence="4">kw1407 / UAMH 11150</strain>
    </source>
</reference>
<proteinExistence type="predicted"/>
<accession>F0XMY4</accession>
<evidence type="ECO:0000313" key="3">
    <source>
        <dbReference type="EMBL" id="EFX00954.1"/>
    </source>
</evidence>
<dbReference type="InParanoid" id="F0XMY4"/>
<organism evidence="4">
    <name type="scientific">Grosmannia clavigera (strain kw1407 / UAMH 11150)</name>
    <name type="common">Blue stain fungus</name>
    <name type="synonym">Graphiocladiella clavigera</name>
    <dbReference type="NCBI Taxonomy" id="655863"/>
    <lineage>
        <taxon>Eukaryota</taxon>
        <taxon>Fungi</taxon>
        <taxon>Dikarya</taxon>
        <taxon>Ascomycota</taxon>
        <taxon>Pezizomycotina</taxon>
        <taxon>Sordariomycetes</taxon>
        <taxon>Sordariomycetidae</taxon>
        <taxon>Ophiostomatales</taxon>
        <taxon>Ophiostomataceae</taxon>
        <taxon>Leptographium</taxon>
    </lineage>
</organism>
<feature type="compositionally biased region" description="Acidic residues" evidence="1">
    <location>
        <begin position="257"/>
        <end position="271"/>
    </location>
</feature>
<dbReference type="Proteomes" id="UP000007796">
    <property type="component" value="Unassembled WGS sequence"/>
</dbReference>
<dbReference type="PANTHER" id="PTHR21032:SF0">
    <property type="entry name" value="G PATCH DOMAIN-CONTAINING PROTEIN 11"/>
    <property type="match status" value="1"/>
</dbReference>
<feature type="compositionally biased region" description="Basic and acidic residues" evidence="1">
    <location>
        <begin position="231"/>
        <end position="247"/>
    </location>
</feature>
<dbReference type="FunCoup" id="F0XMY4">
    <property type="interactions" value="206"/>
</dbReference>
<dbReference type="SMART" id="SM00443">
    <property type="entry name" value="G_patch"/>
    <property type="match status" value="1"/>
</dbReference>
<dbReference type="OrthoDB" id="786951at2759"/>
<dbReference type="eggNOG" id="KOG1994">
    <property type="taxonomic scope" value="Eukaryota"/>
</dbReference>
<dbReference type="InterPro" id="IPR000467">
    <property type="entry name" value="G_patch_dom"/>
</dbReference>
<dbReference type="SMART" id="SM01173">
    <property type="entry name" value="DUF4187"/>
    <property type="match status" value="1"/>
</dbReference>
<sequence>MADDDVDDYMTMTFDDEASGGGGGGRSSSSGRKKPETSLQRRARLQREGRERGRVLSKAEQARAAEQEREAALSRSLLETAATRPSAAASKGLAMMARMGFKPGEALGRRREEGAIQTDAQPSAQTEPIRIQVKRDRAGIGAREAEEEDSPSTKRPKTEPLADIDPLAYRDRIRLERETQRLDRLVHAAQVVAEAMDEQLAEATGRVPPKDRPLADVDVLWRGLVRDRRRADSDRIERQRQRQRLDQSLRGSGGGGGDDDDDDQDEDEDDRLAEGRTASLTSLLGSGRLRRTVHDEADGSESESEDGNQKAEEDTELATFEALSPGERLQRIVDWLRTRRRYCFWCKHTYPDDSMEGCPGETEEQHE</sequence>
<dbReference type="GO" id="GO:0003676">
    <property type="term" value="F:nucleic acid binding"/>
    <property type="evidence" value="ECO:0007669"/>
    <property type="project" value="InterPro"/>
</dbReference>
<dbReference type="PROSITE" id="PS50174">
    <property type="entry name" value="G_PATCH"/>
    <property type="match status" value="1"/>
</dbReference>
<feature type="compositionally biased region" description="Acidic residues" evidence="1">
    <location>
        <begin position="1"/>
        <end position="18"/>
    </location>
</feature>
<feature type="region of interest" description="Disordered" evidence="1">
    <location>
        <begin position="1"/>
        <end position="92"/>
    </location>
</feature>
<feature type="compositionally biased region" description="Basic and acidic residues" evidence="1">
    <location>
        <begin position="60"/>
        <end position="72"/>
    </location>
</feature>